<accession>A0A1Y2IZN5</accession>
<evidence type="ECO:0000256" key="1">
    <source>
        <dbReference type="SAM" id="MobiDB-lite"/>
    </source>
</evidence>
<evidence type="ECO:0000259" key="2">
    <source>
        <dbReference type="PROSITE" id="PS50181"/>
    </source>
</evidence>
<dbReference type="InterPro" id="IPR001810">
    <property type="entry name" value="F-box_dom"/>
</dbReference>
<feature type="domain" description="F-box" evidence="2">
    <location>
        <begin position="2"/>
        <end position="50"/>
    </location>
</feature>
<dbReference type="AlphaFoldDB" id="A0A1Y2IZN5"/>
<organism evidence="3 4">
    <name type="scientific">Trametes coccinea (strain BRFM310)</name>
    <name type="common">Pycnoporus coccineus</name>
    <dbReference type="NCBI Taxonomy" id="1353009"/>
    <lineage>
        <taxon>Eukaryota</taxon>
        <taxon>Fungi</taxon>
        <taxon>Dikarya</taxon>
        <taxon>Basidiomycota</taxon>
        <taxon>Agaricomycotina</taxon>
        <taxon>Agaricomycetes</taxon>
        <taxon>Polyporales</taxon>
        <taxon>Polyporaceae</taxon>
        <taxon>Trametes</taxon>
    </lineage>
</organism>
<keyword evidence="4" id="KW-1185">Reference proteome</keyword>
<name>A0A1Y2IZN5_TRAC3</name>
<proteinExistence type="predicted"/>
<reference evidence="3 4" key="1">
    <citation type="journal article" date="2015" name="Biotechnol. Biofuels">
        <title>Enhanced degradation of softwood versus hardwood by the white-rot fungus Pycnoporus coccineus.</title>
        <authorList>
            <person name="Couturier M."/>
            <person name="Navarro D."/>
            <person name="Chevret D."/>
            <person name="Henrissat B."/>
            <person name="Piumi F."/>
            <person name="Ruiz-Duenas F.J."/>
            <person name="Martinez A.T."/>
            <person name="Grigoriev I.V."/>
            <person name="Riley R."/>
            <person name="Lipzen A."/>
            <person name="Berrin J.G."/>
            <person name="Master E.R."/>
            <person name="Rosso M.N."/>
        </authorList>
    </citation>
    <scope>NUCLEOTIDE SEQUENCE [LARGE SCALE GENOMIC DNA]</scope>
    <source>
        <strain evidence="3 4">BRFM310</strain>
    </source>
</reference>
<dbReference type="Proteomes" id="UP000193067">
    <property type="component" value="Unassembled WGS sequence"/>
</dbReference>
<dbReference type="PROSITE" id="PS50181">
    <property type="entry name" value="FBOX"/>
    <property type="match status" value="1"/>
</dbReference>
<protein>
    <recommendedName>
        <fullName evidence="2">F-box domain-containing protein</fullName>
    </recommendedName>
</protein>
<dbReference type="EMBL" id="KZ084091">
    <property type="protein sequence ID" value="OSD06133.1"/>
    <property type="molecule type" value="Genomic_DNA"/>
</dbReference>
<evidence type="ECO:0000313" key="3">
    <source>
        <dbReference type="EMBL" id="OSD06133.1"/>
    </source>
</evidence>
<gene>
    <name evidence="3" type="ORF">PYCCODRAFT_1405060</name>
</gene>
<dbReference type="OrthoDB" id="3353982at2759"/>
<evidence type="ECO:0000313" key="4">
    <source>
        <dbReference type="Proteomes" id="UP000193067"/>
    </source>
</evidence>
<feature type="compositionally biased region" description="Basic residues" evidence="1">
    <location>
        <begin position="330"/>
        <end position="342"/>
    </location>
</feature>
<sequence length="522" mass="59021">MRLSLDSLPPELIYDIVSHIEPEDLKPSLLALSRAIPRSAVPTFLLFEKIRITRREQVFQLYRRLRNAPEDAARVREFAFESWTVDADIFVNLIGLLPSLTYLKLFVGPNFAPEHLEEIFEKPRPPLRYLSMRFRPYVQRATYYQFLKGAYFDSTIFALAKWPTPTLPTLSIVQDPLDPTIAPTTFAQPLVFFRLDPLSALAVSPLSHTLKHFRLRVPGRPIAPHLHVALHSYPALEFLDMSTSNVGRQDVAHLLGRMRHIQVLVLDGCPVVSQRTDIQADAGEPFLQWAELGEAMALSGLAHASEREKKLHQWIEAYFLNDPEDEGHTGGKKGKKSKRGRRGLATATISLRQKSPERTVEVTRDLPASRVPKRHQRIRVLPPVPSLRSLATSFPGGALTPDTYDAVRDEFERGWAEGIARLQKVRLRHWTSWQNGITRIVRFADHGSPEWSEEEQYGEQGLVGLVDVLDESEFMLNVAVNDDAGLPVHDCPLLCIAGSSRDANHVQGCGHQIGWNLYNDEI</sequence>
<feature type="region of interest" description="Disordered" evidence="1">
    <location>
        <begin position="325"/>
        <end position="344"/>
    </location>
</feature>